<gene>
    <name evidence="1" type="ORF">IRY55_05890</name>
</gene>
<dbReference type="EMBL" id="JADKPV010000001">
    <property type="protein sequence ID" value="MBF4500893.1"/>
    <property type="molecule type" value="Genomic_DNA"/>
</dbReference>
<comment type="caution">
    <text evidence="1">The sequence shown here is derived from an EMBL/GenBank/DDBJ whole genome shotgun (WGS) entry which is preliminary data.</text>
</comment>
<proteinExistence type="predicted"/>
<accession>A0A8J7KHC6</accession>
<evidence type="ECO:0000313" key="2">
    <source>
        <dbReference type="Proteomes" id="UP000622653"/>
    </source>
</evidence>
<keyword evidence="2" id="KW-1185">Reference proteome</keyword>
<name>A0A8J7KHC6_9BACL</name>
<dbReference type="AlphaFoldDB" id="A0A8J7KHC6"/>
<dbReference type="RefSeq" id="WP_194562307.1">
    <property type="nucleotide sequence ID" value="NZ_JADKPV010000001.1"/>
</dbReference>
<dbReference type="Proteomes" id="UP000622653">
    <property type="component" value="Unassembled WGS sequence"/>
</dbReference>
<evidence type="ECO:0000313" key="1">
    <source>
        <dbReference type="EMBL" id="MBF4500893.1"/>
    </source>
</evidence>
<reference evidence="1" key="1">
    <citation type="submission" date="2020-11" db="EMBL/GenBank/DDBJ databases">
        <title>Multidrug resistant novel bacterium Savagea serpentis sp. nov., isolated from the scats of a vine snake (Ahaetulla nasuta).</title>
        <authorList>
            <person name="Venkata Ramana V."/>
            <person name="Vikas Patil S."/>
            <person name="Yogita Lugani V."/>
        </authorList>
    </citation>
    <scope>NUCLEOTIDE SEQUENCE</scope>
    <source>
        <strain evidence="1">SN6</strain>
    </source>
</reference>
<organism evidence="1 2">
    <name type="scientific">Savagea serpentis</name>
    <dbReference type="NCBI Taxonomy" id="2785297"/>
    <lineage>
        <taxon>Bacteria</taxon>
        <taxon>Bacillati</taxon>
        <taxon>Bacillota</taxon>
        <taxon>Bacilli</taxon>
        <taxon>Bacillales</taxon>
        <taxon>Caryophanaceae</taxon>
        <taxon>Savagea</taxon>
    </lineage>
</organism>
<protein>
    <submittedName>
        <fullName evidence="1">Uncharacterized protein</fullName>
    </submittedName>
</protein>
<sequence>MTKHSSEIKVTSTATAYLKKNLQLKEERMKKWKEWENVSRLIIRVYEQYQPIILCAEEADLAFNVLQEDNETFIRWKDGGRERFINRQFIISFDFYPAGVPLEDESIA</sequence>